<evidence type="ECO:0000313" key="2">
    <source>
        <dbReference type="Proteomes" id="UP000250796"/>
    </source>
</evidence>
<organism evidence="1 2">
    <name type="scientific">Mesotoga infera</name>
    <dbReference type="NCBI Taxonomy" id="1236046"/>
    <lineage>
        <taxon>Bacteria</taxon>
        <taxon>Thermotogati</taxon>
        <taxon>Thermotogota</taxon>
        <taxon>Thermotogae</taxon>
        <taxon>Kosmotogales</taxon>
        <taxon>Kosmotogaceae</taxon>
        <taxon>Mesotoga</taxon>
    </lineage>
</organism>
<dbReference type="EMBL" id="LS974202">
    <property type="protein sequence ID" value="SSC11815.1"/>
    <property type="molecule type" value="Genomic_DNA"/>
</dbReference>
<dbReference type="RefSeq" id="WP_169698253.1">
    <property type="nucleotide sequence ID" value="NZ_LS974202.1"/>
</dbReference>
<dbReference type="KEGG" id="minf:MESINF_0366"/>
<name>A0A7Z7LDS4_9BACT</name>
<accession>A0A7Z7LDS4</accession>
<gene>
    <name evidence="1" type="ORF">MESINF_0366</name>
</gene>
<proteinExistence type="predicted"/>
<reference evidence="1 2" key="1">
    <citation type="submission" date="2017-01" db="EMBL/GenBank/DDBJ databases">
        <authorList>
            <person name="Erauso G."/>
        </authorList>
    </citation>
    <scope>NUCLEOTIDE SEQUENCE [LARGE SCALE GENOMIC DNA]</scope>
    <source>
        <strain evidence="1">MESINF1</strain>
    </source>
</reference>
<dbReference type="Proteomes" id="UP000250796">
    <property type="component" value="Chromosome MESINF"/>
</dbReference>
<dbReference type="AlphaFoldDB" id="A0A7Z7LDS4"/>
<keyword evidence="2" id="KW-1185">Reference proteome</keyword>
<sequence>MNHKYAHILYNDNEYLTPKKATFDHRTKTGFMTTWSTDQASLLLKEKYWNCLSAFGLESAMRRKISFERKHSDTNLLYFKYEMEVPDSLEGYFDMAVIGAVSSHLSIRETTEEVYKMLRDYADGSLKFNDQIISSWLGEKISSLYLENLEKGKLESALLKYVETIVSKILWNVYGGDLSRMGKDLSSMVYLYTEMLDLALTA</sequence>
<evidence type="ECO:0000313" key="1">
    <source>
        <dbReference type="EMBL" id="SSC11815.1"/>
    </source>
</evidence>
<protein>
    <submittedName>
        <fullName evidence="1">Uncharacterized protein</fullName>
    </submittedName>
</protein>